<evidence type="ECO:0000313" key="2">
    <source>
        <dbReference type="EMBL" id="SPF41980.1"/>
    </source>
</evidence>
<organism evidence="2 3">
    <name type="scientific">Candidatus Sulfotelmatobacter kueseliae</name>
    <dbReference type="NCBI Taxonomy" id="2042962"/>
    <lineage>
        <taxon>Bacteria</taxon>
        <taxon>Pseudomonadati</taxon>
        <taxon>Acidobacteriota</taxon>
        <taxon>Terriglobia</taxon>
        <taxon>Terriglobales</taxon>
        <taxon>Candidatus Korobacteraceae</taxon>
        <taxon>Candidatus Sulfotelmatobacter</taxon>
    </lineage>
</organism>
<dbReference type="InterPro" id="IPR017853">
    <property type="entry name" value="GH"/>
</dbReference>
<sequence length="617" mass="68549">MKPGATQAVVRRIAAMVCGWLAAASLAAVLISNSAAQNEPPKVSGGPLNPLPGLGEPLARDPIFVYNNWSAYDELSDNVLLTEQLAMKELDEILRLRRLGVRIDYYTIDAFWFDPDGSYRTWRKPSWPNGPDAWIRKCRENGILPGLWFSTNTLVKINAAPEWRESLNENKGAMSFSEGGFLPNFMETLQYWYDRGIRIYKFDFVDFGAATPETARTNSPAEIRARNEEAFRDALQKFRQQNPDVVLVAFNGFGGDVESTAGPFPFHNVVDLRWLEVFDSMYSGDPRPSDVPEMNFWRSVDIYSDHMVRRYQQSFLPLERVDSTGFMLGNTGTIYYRKTHAWKGALILMMARGGWVNTIYGSLEFLTDDDARWFAKAQSLYRELLATGRSKTFGGIPGEVQPYGFGSLDSDGAVYAVVNPAQSVEEIQMARLSREQPAVSGGRILFRDAGFMPILSGDPIKLGPGQMALVGFGKYASAKYDLGVQEDVRIPQSITQVAAKFTGEGNVIRAEVTAPAKGDLRIVMQQRSAKDGSVMRSWKGGPPNGTNMGKVFVIKAWQAGKPLPVEIDYDKVIWSGLSWAVGEIRHGTLKAGDPVQVECTSTGEEVRLEGKVYAVVY</sequence>
<dbReference type="OrthoDB" id="9758822at2"/>
<dbReference type="EMBL" id="OMOD01000135">
    <property type="protein sequence ID" value="SPF41980.1"/>
    <property type="molecule type" value="Genomic_DNA"/>
</dbReference>
<protein>
    <recommendedName>
        <fullName evidence="4">Alpha-galactosidase</fullName>
    </recommendedName>
</protein>
<dbReference type="AlphaFoldDB" id="A0A2U3KQT3"/>
<dbReference type="Proteomes" id="UP000238701">
    <property type="component" value="Unassembled WGS sequence"/>
</dbReference>
<evidence type="ECO:0008006" key="4">
    <source>
        <dbReference type="Google" id="ProtNLM"/>
    </source>
</evidence>
<evidence type="ECO:0000256" key="1">
    <source>
        <dbReference type="SAM" id="SignalP"/>
    </source>
</evidence>
<dbReference type="SUPFAM" id="SSF51445">
    <property type="entry name" value="(Trans)glycosidases"/>
    <property type="match status" value="1"/>
</dbReference>
<evidence type="ECO:0000313" key="3">
    <source>
        <dbReference type="Proteomes" id="UP000238701"/>
    </source>
</evidence>
<proteinExistence type="predicted"/>
<feature type="chain" id="PRO_5015544823" description="Alpha-galactosidase" evidence="1">
    <location>
        <begin position="28"/>
        <end position="617"/>
    </location>
</feature>
<feature type="signal peptide" evidence="1">
    <location>
        <begin position="1"/>
        <end position="27"/>
    </location>
</feature>
<reference evidence="3" key="1">
    <citation type="submission" date="2018-02" db="EMBL/GenBank/DDBJ databases">
        <authorList>
            <person name="Hausmann B."/>
        </authorList>
    </citation>
    <scope>NUCLEOTIDE SEQUENCE [LARGE SCALE GENOMIC DNA]</scope>
    <source>
        <strain evidence="3">Peat soil MAG SbA1</strain>
    </source>
</reference>
<accession>A0A2U3KQT3</accession>
<dbReference type="InterPro" id="IPR013785">
    <property type="entry name" value="Aldolase_TIM"/>
</dbReference>
<gene>
    <name evidence="2" type="ORF">SBA1_410026</name>
</gene>
<keyword evidence="1" id="KW-0732">Signal</keyword>
<name>A0A2U3KQT3_9BACT</name>
<dbReference type="Gene3D" id="3.20.20.70">
    <property type="entry name" value="Aldolase class I"/>
    <property type="match status" value="1"/>
</dbReference>